<feature type="transmembrane region" description="Helical" evidence="2">
    <location>
        <begin position="300"/>
        <end position="322"/>
    </location>
</feature>
<evidence type="ECO:0000256" key="2">
    <source>
        <dbReference type="SAM" id="Phobius"/>
    </source>
</evidence>
<organism evidence="3 4">
    <name type="scientific">Bodo saltans</name>
    <name type="common">Flagellated protozoan</name>
    <dbReference type="NCBI Taxonomy" id="75058"/>
    <lineage>
        <taxon>Eukaryota</taxon>
        <taxon>Discoba</taxon>
        <taxon>Euglenozoa</taxon>
        <taxon>Kinetoplastea</taxon>
        <taxon>Metakinetoplastina</taxon>
        <taxon>Eubodonida</taxon>
        <taxon>Bodonidae</taxon>
        <taxon>Bodo</taxon>
    </lineage>
</organism>
<feature type="transmembrane region" description="Helical" evidence="2">
    <location>
        <begin position="359"/>
        <end position="383"/>
    </location>
</feature>
<dbReference type="Proteomes" id="UP000051952">
    <property type="component" value="Unassembled WGS sequence"/>
</dbReference>
<evidence type="ECO:0000256" key="1">
    <source>
        <dbReference type="SAM" id="MobiDB-lite"/>
    </source>
</evidence>
<feature type="transmembrane region" description="Helical" evidence="2">
    <location>
        <begin position="165"/>
        <end position="189"/>
    </location>
</feature>
<reference evidence="4" key="1">
    <citation type="submission" date="2015-09" db="EMBL/GenBank/DDBJ databases">
        <authorList>
            <consortium name="Pathogen Informatics"/>
        </authorList>
    </citation>
    <scope>NUCLEOTIDE SEQUENCE [LARGE SCALE GENOMIC DNA]</scope>
    <source>
        <strain evidence="4">Lake Konstanz</strain>
    </source>
</reference>
<feature type="transmembrane region" description="Helical" evidence="2">
    <location>
        <begin position="94"/>
        <end position="114"/>
    </location>
</feature>
<protein>
    <submittedName>
        <fullName evidence="3">Transmembrane protein, putative</fullName>
    </submittedName>
</protein>
<dbReference type="EMBL" id="CYKH01001653">
    <property type="protein sequence ID" value="CUG88577.1"/>
    <property type="molecule type" value="Genomic_DNA"/>
</dbReference>
<dbReference type="AlphaFoldDB" id="A0A0S4JAJ0"/>
<feature type="transmembrane region" description="Helical" evidence="2">
    <location>
        <begin position="334"/>
        <end position="353"/>
    </location>
</feature>
<keyword evidence="2 3" id="KW-0812">Transmembrane</keyword>
<dbReference type="VEuPathDB" id="TriTrypDB:BSAL_16105"/>
<feature type="transmembrane region" description="Helical" evidence="2">
    <location>
        <begin position="134"/>
        <end position="153"/>
    </location>
</feature>
<name>A0A0S4JAJ0_BODSA</name>
<feature type="region of interest" description="Disordered" evidence="1">
    <location>
        <begin position="521"/>
        <end position="543"/>
    </location>
</feature>
<evidence type="ECO:0000313" key="4">
    <source>
        <dbReference type="Proteomes" id="UP000051952"/>
    </source>
</evidence>
<feature type="transmembrane region" description="Helical" evidence="2">
    <location>
        <begin position="395"/>
        <end position="419"/>
    </location>
</feature>
<sequence>MEAVANVTIRVACPGEIQPLASQVKAMGIAAQYVTVVTRTAVSGAVGRVAAVRSLVLGVSLVQGMLMLSVKACDDEGYDDSVADDARGIVLGNLVLWAIGCAVSALAVAAHYALGGKSRSIRHAVNQLGGPSQLLPLAIATVPSTASATVYLLNSSSTTCASNIALAIVGIFMCFFPLATLCGVAYAVPRHLKLRMTTRHGHQHQQRHRRSAIELMKLFAALLFHRQFRWTPSEQGNNSSADALVHEVMGNEHELSSLFLDRRLQVSGNDAATVVVVDGNTSLSWHRTATVILLEYITSWYATLDLTVLVAACFLGAVGAAISSSTACRASAVIILLLYAGQLIVCAVVRPFTTLFAHVYSLFTLLFTVIAMLCQVVFLYAVLDGGSNNTNVEMLRQLLMTTAVCDLVVTGVSILRALLDGIDVIRAIYRHAQVLVAAVRRSSAPPPRAFVAPTTYVANEANEEFFADEIPIVDNNNVNHNNANADVPLSDSLQLLSELDDVFWTSDGKAAVLLASLHSNKDSDKTPEEEGIRSSHYHEWDRD</sequence>
<keyword evidence="2" id="KW-0472">Membrane</keyword>
<gene>
    <name evidence="3" type="ORF">BSAL_16105</name>
</gene>
<keyword evidence="2" id="KW-1133">Transmembrane helix</keyword>
<accession>A0A0S4JAJ0</accession>
<proteinExistence type="predicted"/>
<evidence type="ECO:0000313" key="3">
    <source>
        <dbReference type="EMBL" id="CUG88577.1"/>
    </source>
</evidence>
<keyword evidence="4" id="KW-1185">Reference proteome</keyword>